<proteinExistence type="predicted"/>
<organism evidence="1 2">
    <name type="scientific">Linum trigynum</name>
    <dbReference type="NCBI Taxonomy" id="586398"/>
    <lineage>
        <taxon>Eukaryota</taxon>
        <taxon>Viridiplantae</taxon>
        <taxon>Streptophyta</taxon>
        <taxon>Embryophyta</taxon>
        <taxon>Tracheophyta</taxon>
        <taxon>Spermatophyta</taxon>
        <taxon>Magnoliopsida</taxon>
        <taxon>eudicotyledons</taxon>
        <taxon>Gunneridae</taxon>
        <taxon>Pentapetalae</taxon>
        <taxon>rosids</taxon>
        <taxon>fabids</taxon>
        <taxon>Malpighiales</taxon>
        <taxon>Linaceae</taxon>
        <taxon>Linum</taxon>
    </lineage>
</organism>
<reference evidence="1 2" key="1">
    <citation type="submission" date="2024-04" db="EMBL/GenBank/DDBJ databases">
        <authorList>
            <person name="Fracassetti M."/>
        </authorList>
    </citation>
    <scope>NUCLEOTIDE SEQUENCE [LARGE SCALE GENOMIC DNA]</scope>
</reference>
<gene>
    <name evidence="1" type="ORF">LTRI10_LOCUS31898</name>
</gene>
<keyword evidence="2" id="KW-1185">Reference proteome</keyword>
<accession>A0AAV2EYT4</accession>
<sequence length="101" mass="11193">MPPEWARDPCRLQPTLDQELYIVNLELNSPPCQYGVPWRSTLPKVVYLLLPLGMLKKVNGEVERPDVDEPGCGTAEVARYGRTLEPNSGLASEPCSVIAQD</sequence>
<dbReference type="AlphaFoldDB" id="A0AAV2EYT4"/>
<evidence type="ECO:0000313" key="1">
    <source>
        <dbReference type="EMBL" id="CAL1391155.1"/>
    </source>
</evidence>
<protein>
    <submittedName>
        <fullName evidence="1">Uncharacterized protein</fullName>
    </submittedName>
</protein>
<name>A0AAV2EYT4_9ROSI</name>
<dbReference type="Proteomes" id="UP001497516">
    <property type="component" value="Chromosome 5"/>
</dbReference>
<evidence type="ECO:0000313" key="2">
    <source>
        <dbReference type="Proteomes" id="UP001497516"/>
    </source>
</evidence>
<dbReference type="EMBL" id="OZ034818">
    <property type="protein sequence ID" value="CAL1391155.1"/>
    <property type="molecule type" value="Genomic_DNA"/>
</dbReference>